<keyword evidence="4" id="KW-1185">Reference proteome</keyword>
<gene>
    <name evidence="3" type="ORF">HNQ80_003666</name>
</gene>
<evidence type="ECO:0000256" key="1">
    <source>
        <dbReference type="ARBA" id="ARBA00023125"/>
    </source>
</evidence>
<dbReference type="Proteomes" id="UP000579281">
    <property type="component" value="Unassembled WGS sequence"/>
</dbReference>
<accession>A0A841KVZ0</accession>
<reference evidence="3 4" key="1">
    <citation type="submission" date="2020-08" db="EMBL/GenBank/DDBJ databases">
        <title>Genomic Encyclopedia of Type Strains, Phase IV (KMG-IV): sequencing the most valuable type-strain genomes for metagenomic binning, comparative biology and taxonomic classification.</title>
        <authorList>
            <person name="Goeker M."/>
        </authorList>
    </citation>
    <scope>NUCLEOTIDE SEQUENCE [LARGE SCALE GENOMIC DNA]</scope>
    <source>
        <strain evidence="3 4">DSM 103526</strain>
    </source>
</reference>
<keyword evidence="1" id="KW-0238">DNA-binding</keyword>
<proteinExistence type="predicted"/>
<dbReference type="GO" id="GO:0003677">
    <property type="term" value="F:DNA binding"/>
    <property type="evidence" value="ECO:0007669"/>
    <property type="project" value="UniProtKB-KW"/>
</dbReference>
<dbReference type="InterPro" id="IPR001387">
    <property type="entry name" value="Cro/C1-type_HTH"/>
</dbReference>
<dbReference type="SUPFAM" id="SSF47413">
    <property type="entry name" value="lambda repressor-like DNA-binding domains"/>
    <property type="match status" value="1"/>
</dbReference>
<evidence type="ECO:0000313" key="3">
    <source>
        <dbReference type="EMBL" id="MBB6217543.1"/>
    </source>
</evidence>
<dbReference type="EMBL" id="JACHEN010000025">
    <property type="protein sequence ID" value="MBB6217543.1"/>
    <property type="molecule type" value="Genomic_DNA"/>
</dbReference>
<evidence type="ECO:0000259" key="2">
    <source>
        <dbReference type="PROSITE" id="PS50943"/>
    </source>
</evidence>
<dbReference type="PANTHER" id="PTHR46558">
    <property type="entry name" value="TRACRIPTIONAL REGULATORY PROTEIN-RELATED-RELATED"/>
    <property type="match status" value="1"/>
</dbReference>
<name>A0A841KVZ0_9FIRM</name>
<dbReference type="CDD" id="cd00093">
    <property type="entry name" value="HTH_XRE"/>
    <property type="match status" value="1"/>
</dbReference>
<dbReference type="PROSITE" id="PS50943">
    <property type="entry name" value="HTH_CROC1"/>
    <property type="match status" value="1"/>
</dbReference>
<organism evidence="3 4">
    <name type="scientific">Anaerosolibacter carboniphilus</name>
    <dbReference type="NCBI Taxonomy" id="1417629"/>
    <lineage>
        <taxon>Bacteria</taxon>
        <taxon>Bacillati</taxon>
        <taxon>Bacillota</taxon>
        <taxon>Clostridia</taxon>
        <taxon>Peptostreptococcales</taxon>
        <taxon>Thermotaleaceae</taxon>
        <taxon>Anaerosolibacter</taxon>
    </lineage>
</organism>
<dbReference type="PANTHER" id="PTHR46558:SF11">
    <property type="entry name" value="HTH-TYPE TRANSCRIPTIONAL REGULATOR XRE"/>
    <property type="match status" value="1"/>
</dbReference>
<comment type="caution">
    <text evidence="3">The sequence shown here is derived from an EMBL/GenBank/DDBJ whole genome shotgun (WGS) entry which is preliminary data.</text>
</comment>
<dbReference type="InterPro" id="IPR010982">
    <property type="entry name" value="Lambda_DNA-bd_dom_sf"/>
</dbReference>
<dbReference type="AlphaFoldDB" id="A0A841KVZ0"/>
<dbReference type="RefSeq" id="WP_184312042.1">
    <property type="nucleotide sequence ID" value="NZ_JACHEN010000025.1"/>
</dbReference>
<sequence length="113" mass="12955">MLGDNIKYFREIKGFNKKELAELIGVTPAYLSLIENNERKNPAIDTIQKIADILNVSVDDLLKDRLNEEITKNSDEKTHIDTIAAHLEGKNITPKKLKLIEQYIEALFEDDDE</sequence>
<protein>
    <submittedName>
        <fullName evidence="3">Transcriptional regulator with XRE-family HTH domain</fullName>
    </submittedName>
</protein>
<dbReference type="SMART" id="SM00530">
    <property type="entry name" value="HTH_XRE"/>
    <property type="match status" value="1"/>
</dbReference>
<feature type="domain" description="HTH cro/C1-type" evidence="2">
    <location>
        <begin position="6"/>
        <end position="61"/>
    </location>
</feature>
<dbReference type="Gene3D" id="1.10.260.40">
    <property type="entry name" value="lambda repressor-like DNA-binding domains"/>
    <property type="match status" value="1"/>
</dbReference>
<evidence type="ECO:0000313" key="4">
    <source>
        <dbReference type="Proteomes" id="UP000579281"/>
    </source>
</evidence>
<dbReference type="Pfam" id="PF01381">
    <property type="entry name" value="HTH_3"/>
    <property type="match status" value="1"/>
</dbReference>